<keyword evidence="1" id="KW-0812">Transmembrane</keyword>
<evidence type="ECO:0000256" key="1">
    <source>
        <dbReference type="SAM" id="Phobius"/>
    </source>
</evidence>
<feature type="transmembrane region" description="Helical" evidence="1">
    <location>
        <begin position="44"/>
        <end position="61"/>
    </location>
</feature>
<feature type="transmembrane region" description="Helical" evidence="1">
    <location>
        <begin position="12"/>
        <end position="32"/>
    </location>
</feature>
<proteinExistence type="predicted"/>
<organism evidence="2 3">
    <name type="scientific">Fomitopsis schrenkii</name>
    <name type="common">Brown rot fungus</name>
    <dbReference type="NCBI Taxonomy" id="2126942"/>
    <lineage>
        <taxon>Eukaryota</taxon>
        <taxon>Fungi</taxon>
        <taxon>Dikarya</taxon>
        <taxon>Basidiomycota</taxon>
        <taxon>Agaricomycotina</taxon>
        <taxon>Agaricomycetes</taxon>
        <taxon>Polyporales</taxon>
        <taxon>Fomitopsis</taxon>
    </lineage>
</organism>
<dbReference type="Proteomes" id="UP000015241">
    <property type="component" value="Unassembled WGS sequence"/>
</dbReference>
<dbReference type="OrthoDB" id="6431331at2759"/>
<gene>
    <name evidence="2" type="ORF">FOMPIDRAFT_1089348</name>
</gene>
<keyword evidence="3" id="KW-1185">Reference proteome</keyword>
<feature type="non-terminal residue" evidence="2">
    <location>
        <position position="158"/>
    </location>
</feature>
<evidence type="ECO:0000313" key="3">
    <source>
        <dbReference type="Proteomes" id="UP000015241"/>
    </source>
</evidence>
<dbReference type="InParanoid" id="S8DNE6"/>
<evidence type="ECO:0000313" key="2">
    <source>
        <dbReference type="EMBL" id="EPS92828.1"/>
    </source>
</evidence>
<dbReference type="eggNOG" id="ENOG502QW6Q">
    <property type="taxonomic scope" value="Eukaryota"/>
</dbReference>
<dbReference type="STRING" id="743788.S8DNE6"/>
<reference evidence="2 3" key="1">
    <citation type="journal article" date="2012" name="Science">
        <title>The Paleozoic origin of enzymatic lignin decomposition reconstructed from 31 fungal genomes.</title>
        <authorList>
            <person name="Floudas D."/>
            <person name="Binder M."/>
            <person name="Riley R."/>
            <person name="Barry K."/>
            <person name="Blanchette R.A."/>
            <person name="Henrissat B."/>
            <person name="Martinez A.T."/>
            <person name="Otillar R."/>
            <person name="Spatafora J.W."/>
            <person name="Yadav J.S."/>
            <person name="Aerts A."/>
            <person name="Benoit I."/>
            <person name="Boyd A."/>
            <person name="Carlson A."/>
            <person name="Copeland A."/>
            <person name="Coutinho P.M."/>
            <person name="de Vries R.P."/>
            <person name="Ferreira P."/>
            <person name="Findley K."/>
            <person name="Foster B."/>
            <person name="Gaskell J."/>
            <person name="Glotzer D."/>
            <person name="Gorecki P."/>
            <person name="Heitman J."/>
            <person name="Hesse C."/>
            <person name="Hori C."/>
            <person name="Igarashi K."/>
            <person name="Jurgens J.A."/>
            <person name="Kallen N."/>
            <person name="Kersten P."/>
            <person name="Kohler A."/>
            <person name="Kuees U."/>
            <person name="Kumar T.K.A."/>
            <person name="Kuo A."/>
            <person name="LaButti K."/>
            <person name="Larrondo L.F."/>
            <person name="Lindquist E."/>
            <person name="Ling A."/>
            <person name="Lombard V."/>
            <person name="Lucas S."/>
            <person name="Lundell T."/>
            <person name="Martin R."/>
            <person name="McLaughlin D.J."/>
            <person name="Morgenstern I."/>
            <person name="Morin E."/>
            <person name="Murat C."/>
            <person name="Nagy L.G."/>
            <person name="Nolan M."/>
            <person name="Ohm R.A."/>
            <person name="Patyshakuliyeva A."/>
            <person name="Rokas A."/>
            <person name="Ruiz-Duenas F.J."/>
            <person name="Sabat G."/>
            <person name="Salamov A."/>
            <person name="Samejima M."/>
            <person name="Schmutz J."/>
            <person name="Slot J.C."/>
            <person name="St John F."/>
            <person name="Stenlid J."/>
            <person name="Sun H."/>
            <person name="Sun S."/>
            <person name="Syed K."/>
            <person name="Tsang A."/>
            <person name="Wiebenga A."/>
            <person name="Young D."/>
            <person name="Pisabarro A."/>
            <person name="Eastwood D.C."/>
            <person name="Martin F."/>
            <person name="Cullen D."/>
            <person name="Grigoriev I.V."/>
            <person name="Hibbett D.S."/>
        </authorList>
    </citation>
    <scope>NUCLEOTIDE SEQUENCE</scope>
    <source>
        <strain evidence="3">FP-58527</strain>
    </source>
</reference>
<dbReference type="HOGENOM" id="CLU_101863_0_0_1"/>
<keyword evidence="1" id="KW-0472">Membrane</keyword>
<accession>S8DNE6</accession>
<dbReference type="PANTHER" id="PTHR37471:SF1">
    <property type="entry name" value="AB HYDROLASE-1 DOMAIN-CONTAINING PROTEIN"/>
    <property type="match status" value="1"/>
</dbReference>
<sequence length="158" mass="18727">MITNSFPEYVFIRTCIAGLRAIAPLSFIYILACWYEHRFFYSRWLGLYALAEACFYLLVYLPRSFLLQKAATHPPAHTREEREALFARCFIFSARTNMATGWFFNSEPSLIKRDNMREWLLWALFGCNPDSLREEWVDEIEGYLRRLEAYMGSKFEDG</sequence>
<dbReference type="AlphaFoldDB" id="S8DNE6"/>
<keyword evidence="1" id="KW-1133">Transmembrane helix</keyword>
<dbReference type="EMBL" id="KE504337">
    <property type="protein sequence ID" value="EPS92828.1"/>
    <property type="molecule type" value="Genomic_DNA"/>
</dbReference>
<dbReference type="PANTHER" id="PTHR37471">
    <property type="entry name" value="UNNAMED PRODUCT"/>
    <property type="match status" value="1"/>
</dbReference>
<protein>
    <submittedName>
        <fullName evidence="2">Uncharacterized protein</fullName>
    </submittedName>
</protein>
<name>S8DNE6_FOMSC</name>